<evidence type="ECO:0000256" key="1">
    <source>
        <dbReference type="ARBA" id="ARBA00011073"/>
    </source>
</evidence>
<dbReference type="Pfam" id="PF00082">
    <property type="entry name" value="Peptidase_S8"/>
    <property type="match status" value="1"/>
</dbReference>
<accession>A0A3A8QL23</accession>
<protein>
    <recommendedName>
        <fullName evidence="6">Peptidase S8/S53 domain-containing protein</fullName>
    </recommendedName>
</protein>
<sequence length="1127" mass="120296">MKLKPSWLTGPWRPLAASVLGSTLLGALTAVAASTAPSADKPSPQAQLAPASKVPAARVVDQSTQVASDAQRGIAPTATAGRYALTTGAGMTFHRTDRAVRSLRTVDVPGSAYQLYTWEEQRAEGGTESFYAYSQGGVLPVGRVRSTDYVIRLRDAGFDPLRDPSPRMTSLLSADRDNHLFLVQFIASPLPEFRSTIEASGGKVLRFLAEHTYIVEMDADVRSRVTQLPYVRWVGDYHPEYRLERELKDALMGVAARLPDTQRYSIMLGEGGPGRQQALSDQVKRLGGRVELVEPGGLRIEATLTQEQLQQVVRSNEVQFIDRWGGPGELDMNIVRDTGGANYIEGLKGWTGQGVRGEVFDTEVLTTHQEWLNAPIVQSVGASGSLHGTSCYSNVFARGVTPNARGMAPNAQGIFFLYSESTQFGGTKSRYDINQELTNPAGPYRAVFQTSSVGSSLTTAYTTISAEVDDYLFKHPILSTQSQSNAGSRSSRPQAWAKNIVSVGGVRHQNTLSRTDDNWGFGGSIGPGADGRIKPDLSFFYDSITSANGSGPTDYTEFGGTSSATPQTAGHFALLFQMWHQGVWAGHGGKADVFASRPQMATAKALMINNAWRYNWTAGGSNADVDRFKQGWGTSDLTRLLDRAPKTSIIDESDLLSPLGVRSYNVSVAPGETELNVTMAYTDPMGTVGAAVARINDLSVRVTSPFGVVYWGNNGLTAGNFSTSGGVSNKVDTVENVFLQNPVSGTWRVDVFADELVQDAYLATPAVDADFALVVSGGRIVRGDPEVTLPAFGSTFGSPSLTRGLWFTAPTDFTISGLQVPNEANHPLQNIEVVRFNAGVTPPVYSGTTNAFTSVFRAVGVTSGQVLSVKIPVHAGDVIGILGATGDASIMNSSYSATSGPVTTSIFGHPVTLNRLGMQFNLASSTAHDLWTETAGAIGRVRILYTALNQVALPPFGYTYTDSTTRGLWFTSPTAFILTGVQVPNEAGQPLQNVEVVRFNAGVTPPPFSSGTPSNAFTSLFRSVGQPTGQVLRTFIAVNAGDTIGVLGATGNATTMYNSYASSAGAISSYILGQPVTLNRLGMQFNLASSAAHDLWTEPTGTLSRVSLFYARPGALAAEPQRMSLAQ</sequence>
<dbReference type="SUPFAM" id="SSF52743">
    <property type="entry name" value="Subtilisin-like"/>
    <property type="match status" value="1"/>
</dbReference>
<dbReference type="InterPro" id="IPR008979">
    <property type="entry name" value="Galactose-bd-like_sf"/>
</dbReference>
<dbReference type="PANTHER" id="PTHR43399">
    <property type="entry name" value="SUBTILISIN-RELATED"/>
    <property type="match status" value="1"/>
</dbReference>
<keyword evidence="3" id="KW-0378">Hydrolase</keyword>
<evidence type="ECO:0000256" key="2">
    <source>
        <dbReference type="ARBA" id="ARBA00022670"/>
    </source>
</evidence>
<dbReference type="PANTHER" id="PTHR43399:SF4">
    <property type="entry name" value="CELL WALL-ASSOCIATED PROTEASE"/>
    <property type="match status" value="1"/>
</dbReference>
<gene>
    <name evidence="7" type="ORF">D7V93_03595</name>
</gene>
<evidence type="ECO:0000313" key="7">
    <source>
        <dbReference type="EMBL" id="RKH67065.1"/>
    </source>
</evidence>
<dbReference type="PRINTS" id="PR00723">
    <property type="entry name" value="SUBTILISIN"/>
</dbReference>
<proteinExistence type="inferred from homology"/>
<organism evidence="7 8">
    <name type="scientific">Corallococcus llansteffanensis</name>
    <dbReference type="NCBI Taxonomy" id="2316731"/>
    <lineage>
        <taxon>Bacteria</taxon>
        <taxon>Pseudomonadati</taxon>
        <taxon>Myxococcota</taxon>
        <taxon>Myxococcia</taxon>
        <taxon>Myxococcales</taxon>
        <taxon>Cystobacterineae</taxon>
        <taxon>Myxococcaceae</taxon>
        <taxon>Corallococcus</taxon>
    </lineage>
</organism>
<dbReference type="EMBL" id="RAWB01000021">
    <property type="protein sequence ID" value="RKH67065.1"/>
    <property type="molecule type" value="Genomic_DNA"/>
</dbReference>
<dbReference type="Gene3D" id="2.60.120.380">
    <property type="match status" value="1"/>
</dbReference>
<keyword evidence="2" id="KW-0645">Protease</keyword>
<evidence type="ECO:0000259" key="6">
    <source>
        <dbReference type="Pfam" id="PF00082"/>
    </source>
</evidence>
<feature type="chain" id="PRO_5017277689" description="Peptidase S8/S53 domain-containing protein" evidence="5">
    <location>
        <begin position="33"/>
        <end position="1127"/>
    </location>
</feature>
<keyword evidence="4" id="KW-0720">Serine protease</keyword>
<dbReference type="Proteomes" id="UP000272888">
    <property type="component" value="Unassembled WGS sequence"/>
</dbReference>
<keyword evidence="8" id="KW-1185">Reference proteome</keyword>
<comment type="caution">
    <text evidence="7">The sequence shown here is derived from an EMBL/GenBank/DDBJ whole genome shotgun (WGS) entry which is preliminary data.</text>
</comment>
<evidence type="ECO:0000256" key="5">
    <source>
        <dbReference type="SAM" id="SignalP"/>
    </source>
</evidence>
<evidence type="ECO:0000256" key="3">
    <source>
        <dbReference type="ARBA" id="ARBA00022801"/>
    </source>
</evidence>
<dbReference type="PROSITE" id="PS00138">
    <property type="entry name" value="SUBTILASE_SER"/>
    <property type="match status" value="1"/>
</dbReference>
<evidence type="ECO:0000313" key="8">
    <source>
        <dbReference type="Proteomes" id="UP000272888"/>
    </source>
</evidence>
<feature type="signal peptide" evidence="5">
    <location>
        <begin position="1"/>
        <end position="32"/>
    </location>
</feature>
<dbReference type="InterPro" id="IPR036852">
    <property type="entry name" value="Peptidase_S8/S53_dom_sf"/>
</dbReference>
<name>A0A3A8QL23_9BACT</name>
<keyword evidence="5" id="KW-0732">Signal</keyword>
<dbReference type="AlphaFoldDB" id="A0A3A8QL23"/>
<dbReference type="GO" id="GO:0006508">
    <property type="term" value="P:proteolysis"/>
    <property type="evidence" value="ECO:0007669"/>
    <property type="project" value="UniProtKB-KW"/>
</dbReference>
<comment type="similarity">
    <text evidence="1">Belongs to the peptidase S8 family.</text>
</comment>
<dbReference type="SUPFAM" id="SSF49785">
    <property type="entry name" value="Galactose-binding domain-like"/>
    <property type="match status" value="1"/>
</dbReference>
<dbReference type="InterPro" id="IPR000209">
    <property type="entry name" value="Peptidase_S8/S53_dom"/>
</dbReference>
<dbReference type="GO" id="GO:0004252">
    <property type="term" value="F:serine-type endopeptidase activity"/>
    <property type="evidence" value="ECO:0007669"/>
    <property type="project" value="InterPro"/>
</dbReference>
<dbReference type="InterPro" id="IPR023828">
    <property type="entry name" value="Peptidase_S8_Ser-AS"/>
</dbReference>
<evidence type="ECO:0000256" key="4">
    <source>
        <dbReference type="ARBA" id="ARBA00022825"/>
    </source>
</evidence>
<dbReference type="InterPro" id="IPR051048">
    <property type="entry name" value="Peptidase_S8/S53_subtilisin"/>
</dbReference>
<reference evidence="8" key="1">
    <citation type="submission" date="2018-09" db="EMBL/GenBank/DDBJ databases">
        <authorList>
            <person name="Livingstone P.G."/>
            <person name="Whitworth D.E."/>
        </authorList>
    </citation>
    <scope>NUCLEOTIDE SEQUENCE [LARGE SCALE GENOMIC DNA]</scope>
    <source>
        <strain evidence="8">CA051B</strain>
    </source>
</reference>
<dbReference type="Gene3D" id="3.40.50.200">
    <property type="entry name" value="Peptidase S8/S53 domain"/>
    <property type="match status" value="1"/>
</dbReference>
<dbReference type="InterPro" id="IPR015500">
    <property type="entry name" value="Peptidase_S8_subtilisin-rel"/>
</dbReference>
<dbReference type="RefSeq" id="WP_120642016.1">
    <property type="nucleotide sequence ID" value="NZ_RAWB01000021.1"/>
</dbReference>
<feature type="domain" description="Peptidase S8/S53" evidence="6">
    <location>
        <begin position="361"/>
        <end position="633"/>
    </location>
</feature>